<dbReference type="SMART" id="SM00220">
    <property type="entry name" value="S_TKc"/>
    <property type="match status" value="1"/>
</dbReference>
<dbReference type="Proteomes" id="UP000827092">
    <property type="component" value="Unassembled WGS sequence"/>
</dbReference>
<dbReference type="GO" id="GO:0004712">
    <property type="term" value="F:protein serine/threonine/tyrosine kinase activity"/>
    <property type="evidence" value="ECO:0007669"/>
    <property type="project" value="UniProtKB-EC"/>
</dbReference>
<evidence type="ECO:0000256" key="13">
    <source>
        <dbReference type="PROSITE-ProRule" id="PRU10141"/>
    </source>
</evidence>
<dbReference type="PANTHER" id="PTHR24058">
    <property type="entry name" value="DUAL SPECIFICITY PROTEIN KINASE"/>
    <property type="match status" value="1"/>
</dbReference>
<reference evidence="16 17" key="1">
    <citation type="journal article" date="2022" name="Nat. Ecol. Evol.">
        <title>A masculinizing supergene underlies an exaggerated male reproductive morph in a spider.</title>
        <authorList>
            <person name="Hendrickx F."/>
            <person name="De Corte Z."/>
            <person name="Sonet G."/>
            <person name="Van Belleghem S.M."/>
            <person name="Kostlbacher S."/>
            <person name="Vangestel C."/>
        </authorList>
    </citation>
    <scope>NUCLEOTIDE SEQUENCE [LARGE SCALE GENOMIC DNA]</scope>
    <source>
        <strain evidence="16">W744_W776</strain>
    </source>
</reference>
<comment type="caution">
    <text evidence="16">The sequence shown here is derived from an EMBL/GenBank/DDBJ whole genome shotgun (WGS) entry which is preliminary data.</text>
</comment>
<proteinExistence type="inferred from homology"/>
<dbReference type="InterPro" id="IPR011009">
    <property type="entry name" value="Kinase-like_dom_sf"/>
</dbReference>
<evidence type="ECO:0000256" key="12">
    <source>
        <dbReference type="ARBA" id="ARBA00051680"/>
    </source>
</evidence>
<keyword evidence="6 13" id="KW-0547">Nucleotide-binding</keyword>
<feature type="region of interest" description="Disordered" evidence="14">
    <location>
        <begin position="499"/>
        <end position="529"/>
    </location>
</feature>
<feature type="domain" description="Protein kinase" evidence="15">
    <location>
        <begin position="156"/>
        <end position="481"/>
    </location>
</feature>
<accession>A0AAV6VUW9</accession>
<dbReference type="PROSITE" id="PS00107">
    <property type="entry name" value="PROTEIN_KINASE_ATP"/>
    <property type="match status" value="1"/>
</dbReference>
<dbReference type="PROSITE" id="PS00108">
    <property type="entry name" value="PROTEIN_KINASE_ST"/>
    <property type="match status" value="1"/>
</dbReference>
<keyword evidence="9" id="KW-0539">Nucleus</keyword>
<evidence type="ECO:0000256" key="8">
    <source>
        <dbReference type="ARBA" id="ARBA00022840"/>
    </source>
</evidence>
<dbReference type="EC" id="2.7.12.1" evidence="3"/>
<evidence type="ECO:0000256" key="1">
    <source>
        <dbReference type="ARBA" id="ARBA00004123"/>
    </source>
</evidence>
<keyword evidence="7" id="KW-0418">Kinase</keyword>
<evidence type="ECO:0000256" key="14">
    <source>
        <dbReference type="SAM" id="MobiDB-lite"/>
    </source>
</evidence>
<keyword evidence="5" id="KW-0808">Transferase</keyword>
<feature type="binding site" evidence="13">
    <location>
        <position position="185"/>
    </location>
    <ligand>
        <name>ATP</name>
        <dbReference type="ChEBI" id="CHEBI:30616"/>
    </ligand>
</feature>
<dbReference type="Gene3D" id="1.10.510.10">
    <property type="entry name" value="Transferase(Phosphotransferase) domain 1"/>
    <property type="match status" value="1"/>
</dbReference>
<name>A0AAV6VUW9_9ARAC</name>
<comment type="catalytic activity">
    <reaction evidence="10">
        <text>L-seryl-[protein] + ATP = O-phospho-L-seryl-[protein] + ADP + H(+)</text>
        <dbReference type="Rhea" id="RHEA:17989"/>
        <dbReference type="Rhea" id="RHEA-COMP:9863"/>
        <dbReference type="Rhea" id="RHEA-COMP:11604"/>
        <dbReference type="ChEBI" id="CHEBI:15378"/>
        <dbReference type="ChEBI" id="CHEBI:29999"/>
        <dbReference type="ChEBI" id="CHEBI:30616"/>
        <dbReference type="ChEBI" id="CHEBI:83421"/>
        <dbReference type="ChEBI" id="CHEBI:456216"/>
        <dbReference type="EC" id="2.7.12.1"/>
    </reaction>
</comment>
<dbReference type="SUPFAM" id="SSF56112">
    <property type="entry name" value="Protein kinase-like (PK-like)"/>
    <property type="match status" value="1"/>
</dbReference>
<dbReference type="FunFam" id="3.30.200.20:FF:000087">
    <property type="entry name" value="Dual specificity tyrosine-phosphorylation-regulated kinase 1A"/>
    <property type="match status" value="1"/>
</dbReference>
<dbReference type="GO" id="GO:0005524">
    <property type="term" value="F:ATP binding"/>
    <property type="evidence" value="ECO:0007669"/>
    <property type="project" value="UniProtKB-UniRule"/>
</dbReference>
<evidence type="ECO:0000313" key="16">
    <source>
        <dbReference type="EMBL" id="KAG8199561.1"/>
    </source>
</evidence>
<keyword evidence="17" id="KW-1185">Reference proteome</keyword>
<dbReference type="EMBL" id="JAFNEN010000026">
    <property type="protein sequence ID" value="KAG8199561.1"/>
    <property type="molecule type" value="Genomic_DNA"/>
</dbReference>
<keyword evidence="8 13" id="KW-0067">ATP-binding</keyword>
<evidence type="ECO:0000256" key="4">
    <source>
        <dbReference type="ARBA" id="ARBA00022527"/>
    </source>
</evidence>
<keyword evidence="4" id="KW-0723">Serine/threonine-protein kinase</keyword>
<dbReference type="InterPro" id="IPR017441">
    <property type="entry name" value="Protein_kinase_ATP_BS"/>
</dbReference>
<evidence type="ECO:0000256" key="3">
    <source>
        <dbReference type="ARBA" id="ARBA00013203"/>
    </source>
</evidence>
<dbReference type="InterPro" id="IPR000719">
    <property type="entry name" value="Prot_kinase_dom"/>
</dbReference>
<comment type="catalytic activity">
    <reaction evidence="12">
        <text>L-tyrosyl-[protein] + ATP = O-phospho-L-tyrosyl-[protein] + ADP + H(+)</text>
        <dbReference type="Rhea" id="RHEA:10596"/>
        <dbReference type="Rhea" id="RHEA-COMP:10136"/>
        <dbReference type="Rhea" id="RHEA-COMP:20101"/>
        <dbReference type="ChEBI" id="CHEBI:15378"/>
        <dbReference type="ChEBI" id="CHEBI:30616"/>
        <dbReference type="ChEBI" id="CHEBI:46858"/>
        <dbReference type="ChEBI" id="CHEBI:61978"/>
        <dbReference type="ChEBI" id="CHEBI:456216"/>
        <dbReference type="EC" id="2.7.12.1"/>
    </reaction>
</comment>
<dbReference type="PROSITE" id="PS50011">
    <property type="entry name" value="PROTEIN_KINASE_DOM"/>
    <property type="match status" value="1"/>
</dbReference>
<gene>
    <name evidence="16" type="ORF">JTE90_009401</name>
</gene>
<organism evidence="16 17">
    <name type="scientific">Oedothorax gibbosus</name>
    <dbReference type="NCBI Taxonomy" id="931172"/>
    <lineage>
        <taxon>Eukaryota</taxon>
        <taxon>Metazoa</taxon>
        <taxon>Ecdysozoa</taxon>
        <taxon>Arthropoda</taxon>
        <taxon>Chelicerata</taxon>
        <taxon>Arachnida</taxon>
        <taxon>Araneae</taxon>
        <taxon>Araneomorphae</taxon>
        <taxon>Entelegynae</taxon>
        <taxon>Araneoidea</taxon>
        <taxon>Linyphiidae</taxon>
        <taxon>Erigoninae</taxon>
        <taxon>Oedothorax</taxon>
    </lineage>
</organism>
<comment type="catalytic activity">
    <reaction evidence="11">
        <text>L-threonyl-[protein] + ATP = O-phospho-L-threonyl-[protein] + ADP + H(+)</text>
        <dbReference type="Rhea" id="RHEA:46608"/>
        <dbReference type="Rhea" id="RHEA-COMP:11060"/>
        <dbReference type="Rhea" id="RHEA-COMP:11605"/>
        <dbReference type="ChEBI" id="CHEBI:15378"/>
        <dbReference type="ChEBI" id="CHEBI:30013"/>
        <dbReference type="ChEBI" id="CHEBI:30616"/>
        <dbReference type="ChEBI" id="CHEBI:61977"/>
        <dbReference type="ChEBI" id="CHEBI:456216"/>
        <dbReference type="EC" id="2.7.12.1"/>
    </reaction>
</comment>
<dbReference type="InterPro" id="IPR050494">
    <property type="entry name" value="Ser_Thr_dual-spec_kinase"/>
</dbReference>
<dbReference type="PANTHER" id="PTHR24058:SF28">
    <property type="entry name" value="SERINE_THREONINE-PROTEIN KINASE MINIBRAIN"/>
    <property type="match status" value="1"/>
</dbReference>
<comment type="similarity">
    <text evidence="2">Belongs to the protein kinase superfamily. CMGC Ser/Thr protein kinase family. MNB/DYRK subfamily.</text>
</comment>
<comment type="subcellular location">
    <subcellularLocation>
        <location evidence="1">Nucleus</location>
    </subcellularLocation>
</comment>
<dbReference type="GO" id="GO:0005634">
    <property type="term" value="C:nucleus"/>
    <property type="evidence" value="ECO:0007669"/>
    <property type="project" value="UniProtKB-SubCell"/>
</dbReference>
<feature type="compositionally biased region" description="Basic and acidic residues" evidence="14">
    <location>
        <begin position="121"/>
        <end position="134"/>
    </location>
</feature>
<dbReference type="InterPro" id="IPR044131">
    <property type="entry name" value="PKc_DYR1A/1B"/>
</dbReference>
<protein>
    <recommendedName>
        <fullName evidence="3">dual-specificity kinase</fullName>
        <ecNumber evidence="3">2.7.12.1</ecNumber>
    </recommendedName>
</protein>
<evidence type="ECO:0000256" key="5">
    <source>
        <dbReference type="ARBA" id="ARBA00022679"/>
    </source>
</evidence>
<sequence length="605" mass="68250">MQGTNGPMNKPDIPVTGGQLIDWAKEQQQLLYLDNTRGDLGSNQKSAMYGQLVTQDQLAGMGTGAPDPDADLVVLDTRIPGKIREPSHAPLRRLSVDLIKTYKHINEVYYAKKKRRAQQSQREDSTNKKEKKVYNDGYDDENHDYIVRNSELIERYEIDCLIGKGSFGQVVKAYDHEEQCHVAIKIIKNKKPFLNQAQIEVKLLELMNNEEVSDSFYQLGKEKIVNLKRHFMWKNHLCLVFELLSHNLYDLLRNTKFRGVSLNLTRKFAQQMCTALLFLSHPDLKIIHCDLKPENILLCNPKRSAIKVVDFGSSCQLGQRIYQYIQSRYYRSPEVLLGIPYDMAIDIWSLGCILVEMHTGQPLFNGDNEVDQMNKIIEVIAMPPKPILDQGHKSRKYFEKLINGTYVIKKLKEGEKYRAPGTRKLHDILGVECGGPGGRRQGEPGHSVSDYLKFKDLILRMLDYDPKTRITPYHALQHSFFKRTADGSTNTLHVAQPLLPLPPSSDEQDKQHPTSTFGTTDAKVGSGSSPGLMECDGGASSNVLPNGNRCLHRTHGACGAFSSVREQSSRTPVSSTPMDTSIFHAQDTNIYVNVTGKPDDPLISH</sequence>
<dbReference type="InterPro" id="IPR008271">
    <property type="entry name" value="Ser/Thr_kinase_AS"/>
</dbReference>
<evidence type="ECO:0000256" key="2">
    <source>
        <dbReference type="ARBA" id="ARBA00008867"/>
    </source>
</evidence>
<dbReference type="CDD" id="cd14226">
    <property type="entry name" value="PKc_DYRK1"/>
    <property type="match status" value="1"/>
</dbReference>
<feature type="region of interest" description="Disordered" evidence="14">
    <location>
        <begin position="113"/>
        <end position="135"/>
    </location>
</feature>
<evidence type="ECO:0000256" key="9">
    <source>
        <dbReference type="ARBA" id="ARBA00023242"/>
    </source>
</evidence>
<evidence type="ECO:0000256" key="10">
    <source>
        <dbReference type="ARBA" id="ARBA00049003"/>
    </source>
</evidence>
<evidence type="ECO:0000256" key="11">
    <source>
        <dbReference type="ARBA" id="ARBA00049308"/>
    </source>
</evidence>
<dbReference type="Pfam" id="PF00069">
    <property type="entry name" value="Pkinase"/>
    <property type="match status" value="1"/>
</dbReference>
<evidence type="ECO:0000259" key="15">
    <source>
        <dbReference type="PROSITE" id="PS50011"/>
    </source>
</evidence>
<evidence type="ECO:0000256" key="6">
    <source>
        <dbReference type="ARBA" id="ARBA00022741"/>
    </source>
</evidence>
<evidence type="ECO:0000256" key="7">
    <source>
        <dbReference type="ARBA" id="ARBA00022777"/>
    </source>
</evidence>
<dbReference type="AlphaFoldDB" id="A0AAV6VUW9"/>
<dbReference type="FunFam" id="1.10.510.10:FF:000117">
    <property type="entry name" value="dual specificity tyrosine-phosphorylation-regulated kinase 1A isoform X1"/>
    <property type="match status" value="1"/>
</dbReference>
<evidence type="ECO:0000313" key="17">
    <source>
        <dbReference type="Proteomes" id="UP000827092"/>
    </source>
</evidence>
<dbReference type="GO" id="GO:0004674">
    <property type="term" value="F:protein serine/threonine kinase activity"/>
    <property type="evidence" value="ECO:0007669"/>
    <property type="project" value="UniProtKB-KW"/>
</dbReference>
<dbReference type="Gene3D" id="3.30.200.20">
    <property type="entry name" value="Phosphorylase Kinase, domain 1"/>
    <property type="match status" value="1"/>
</dbReference>